<dbReference type="InterPro" id="IPR043519">
    <property type="entry name" value="NT_sf"/>
</dbReference>
<evidence type="ECO:0000313" key="2">
    <source>
        <dbReference type="Proteomes" id="UP000076962"/>
    </source>
</evidence>
<comment type="caution">
    <text evidence="1">The sequence shown here is derived from an EMBL/GenBank/DDBJ whole genome shotgun (WGS) entry which is preliminary data.</text>
</comment>
<sequence length="289" mass="33075">MLAQSKDTHIEIEKIQISMIRQESIAKKASRMCSLSQTTRQLSRRAIKRANPRLNEGELDRLFVGYLYGSDLANRLGHHLNKRPQKAMKQAEIIAAAYPVAKAFDELGILYYIGGSVASSVYGMPRATQDVDMVSDLKPQQISPLVEKLSSAYYIDKDMILEAINRNSSFNLIHLDTMIKIDVFMCKDEAYHRSAFQRRREDTLDAEEHALKFYIASSEDIILNKLDWFRMGGQISDQQWRDIQGVLKIQKDSLDIDYLFTWAKDLGLNQLLKKAFQEAGISYNALQNT</sequence>
<name>A0A176RSQ7_9GAMM</name>
<dbReference type="Proteomes" id="UP000076962">
    <property type="component" value="Unassembled WGS sequence"/>
</dbReference>
<evidence type="ECO:0008006" key="3">
    <source>
        <dbReference type="Google" id="ProtNLM"/>
    </source>
</evidence>
<reference evidence="1 2" key="1">
    <citation type="submission" date="2016-05" db="EMBL/GenBank/DDBJ databases">
        <title>Single-cell genome of chain-forming Candidatus Thiomargarita nelsonii and comparison to other large sulfur-oxidizing bacteria.</title>
        <authorList>
            <person name="Winkel M."/>
            <person name="Salman V."/>
            <person name="Woyke T."/>
            <person name="Schulz-Vogt H."/>
            <person name="Richter M."/>
            <person name="Flood B."/>
            <person name="Bailey J."/>
            <person name="Amann R."/>
            <person name="Mussmann M."/>
        </authorList>
    </citation>
    <scope>NUCLEOTIDE SEQUENCE [LARGE SCALE GENOMIC DNA]</scope>
    <source>
        <strain evidence="1 2">THI036</strain>
    </source>
</reference>
<dbReference type="EMBL" id="LUTY01003079">
    <property type="protein sequence ID" value="OAD18802.1"/>
    <property type="molecule type" value="Genomic_DNA"/>
</dbReference>
<protein>
    <recommendedName>
        <fullName evidence="3">Protein containing DUF1814</fullName>
    </recommendedName>
</protein>
<dbReference type="SUPFAM" id="SSF81301">
    <property type="entry name" value="Nucleotidyltransferase"/>
    <property type="match status" value="1"/>
</dbReference>
<accession>A0A176RSQ7</accession>
<keyword evidence="2" id="KW-1185">Reference proteome</keyword>
<evidence type="ECO:0000313" key="1">
    <source>
        <dbReference type="EMBL" id="OAD18802.1"/>
    </source>
</evidence>
<dbReference type="AlphaFoldDB" id="A0A176RSQ7"/>
<organism evidence="1 2">
    <name type="scientific">Candidatus Thiomargarita nelsonii</name>
    <dbReference type="NCBI Taxonomy" id="1003181"/>
    <lineage>
        <taxon>Bacteria</taxon>
        <taxon>Pseudomonadati</taxon>
        <taxon>Pseudomonadota</taxon>
        <taxon>Gammaproteobacteria</taxon>
        <taxon>Thiotrichales</taxon>
        <taxon>Thiotrichaceae</taxon>
        <taxon>Thiomargarita</taxon>
    </lineage>
</organism>
<dbReference type="Gene3D" id="3.30.460.40">
    <property type="match status" value="1"/>
</dbReference>
<gene>
    <name evidence="1" type="ORF">THIOM_005593</name>
</gene>
<proteinExistence type="predicted"/>